<organism evidence="6 7">
    <name type="scientific">Rhodocyclus tenuis</name>
    <name type="common">Rhodospirillum tenue</name>
    <dbReference type="NCBI Taxonomy" id="1066"/>
    <lineage>
        <taxon>Bacteria</taxon>
        <taxon>Pseudomonadati</taxon>
        <taxon>Pseudomonadota</taxon>
        <taxon>Betaproteobacteria</taxon>
        <taxon>Rhodocyclales</taxon>
        <taxon>Rhodocyclaceae</taxon>
        <taxon>Rhodocyclus</taxon>
    </lineage>
</organism>
<dbReference type="SMART" id="SM00388">
    <property type="entry name" value="HisKA"/>
    <property type="match status" value="1"/>
</dbReference>
<evidence type="ECO:0000313" key="7">
    <source>
        <dbReference type="Proteomes" id="UP000587070"/>
    </source>
</evidence>
<dbReference type="InterPro" id="IPR000014">
    <property type="entry name" value="PAS"/>
</dbReference>
<name>A0A840G6F3_RHOTE</name>
<keyword evidence="6" id="KW-0418">Kinase</keyword>
<dbReference type="RefSeq" id="WP_153116209.1">
    <property type="nucleotide sequence ID" value="NZ_JACIGE010000005.1"/>
</dbReference>
<comment type="catalytic activity">
    <reaction evidence="1">
        <text>ATP + protein L-histidine = ADP + protein N-phospho-L-histidine.</text>
        <dbReference type="EC" id="2.7.13.3"/>
    </reaction>
</comment>
<keyword evidence="4" id="KW-1133">Transmembrane helix</keyword>
<dbReference type="EC" id="2.7.13.3" evidence="2"/>
<dbReference type="SMART" id="SM00387">
    <property type="entry name" value="HATPase_c"/>
    <property type="match status" value="1"/>
</dbReference>
<dbReference type="EMBL" id="JACIGE010000005">
    <property type="protein sequence ID" value="MBB4247456.1"/>
    <property type="molecule type" value="Genomic_DNA"/>
</dbReference>
<feature type="domain" description="Histidine kinase" evidence="5">
    <location>
        <begin position="321"/>
        <end position="521"/>
    </location>
</feature>
<dbReference type="InterPro" id="IPR003661">
    <property type="entry name" value="HisK_dim/P_dom"/>
</dbReference>
<dbReference type="SUPFAM" id="SSF47384">
    <property type="entry name" value="Homodimeric domain of signal transducing histidine kinase"/>
    <property type="match status" value="1"/>
</dbReference>
<feature type="transmembrane region" description="Helical" evidence="4">
    <location>
        <begin position="159"/>
        <end position="180"/>
    </location>
</feature>
<dbReference type="Proteomes" id="UP000587070">
    <property type="component" value="Unassembled WGS sequence"/>
</dbReference>
<dbReference type="SUPFAM" id="SSF55785">
    <property type="entry name" value="PYP-like sensor domain (PAS domain)"/>
    <property type="match status" value="1"/>
</dbReference>
<sequence>MLSGLDFAAGGSSETHWKTLRYFCLYRLIVAGLLLASAALQPDLFSFMLPERGHLALLLTGAYLLTAIVSLATAERYREQFNLQLSVQVLADIFVLTLLMHLGGGLRSGLSALLLVSLAAAGLVGQGRLVLFYAATATMAAFFAQFLRGLGSEFTASAFFEAGLFSAGFFGVSLSALLLARRVSANEELAHQRGVDLENQMLISQRVIEEMQDGVLVVSQNGWVKQHNPGAERLLGLSAAPESLLSDYSPELADGFARWRLDASADALTVRLSASGKELRARFAATGSSDADVAVFLEDMGKLQAQAQQLKLAALGRLTANIAHEIRNPLSAISYAGELLVEERRGAMQDRLLRILRDNTLRLDRIVKEVLELGRRDRAQRESIRLADELPRFAEEFIASEKIDAAILQVEVDADALISFDRSHLHQVLWNLIANALRHSQRLPGSLRLQGRLAEGCGEILVSDDGEGVPAELREQIFEPFFTTHHHGTGLGLYIARELAEANGARLVLLAAEPGAHFRLSGGPET</sequence>
<dbReference type="InterPro" id="IPR036097">
    <property type="entry name" value="HisK_dim/P_sf"/>
</dbReference>
<dbReference type="OrthoDB" id="9815750at2"/>
<dbReference type="Gene3D" id="3.30.450.20">
    <property type="entry name" value="PAS domain"/>
    <property type="match status" value="1"/>
</dbReference>
<feature type="transmembrane region" description="Helical" evidence="4">
    <location>
        <begin position="81"/>
        <end position="100"/>
    </location>
</feature>
<keyword evidence="7" id="KW-1185">Reference proteome</keyword>
<dbReference type="InterPro" id="IPR005467">
    <property type="entry name" value="His_kinase_dom"/>
</dbReference>
<dbReference type="CDD" id="cd00082">
    <property type="entry name" value="HisKA"/>
    <property type="match status" value="1"/>
</dbReference>
<proteinExistence type="predicted"/>
<keyword evidence="3" id="KW-0597">Phosphoprotein</keyword>
<dbReference type="PANTHER" id="PTHR43065:SF52">
    <property type="entry name" value="SENSOR PROTEIN KINASE PILS"/>
    <property type="match status" value="1"/>
</dbReference>
<dbReference type="InterPro" id="IPR004358">
    <property type="entry name" value="Sig_transdc_His_kin-like_C"/>
</dbReference>
<evidence type="ECO:0000259" key="5">
    <source>
        <dbReference type="PROSITE" id="PS50109"/>
    </source>
</evidence>
<dbReference type="PANTHER" id="PTHR43065">
    <property type="entry name" value="SENSOR HISTIDINE KINASE"/>
    <property type="match status" value="1"/>
</dbReference>
<keyword evidence="6" id="KW-0808">Transferase</keyword>
<evidence type="ECO:0000256" key="4">
    <source>
        <dbReference type="SAM" id="Phobius"/>
    </source>
</evidence>
<evidence type="ECO:0000256" key="1">
    <source>
        <dbReference type="ARBA" id="ARBA00000085"/>
    </source>
</evidence>
<dbReference type="PROSITE" id="PS50109">
    <property type="entry name" value="HIS_KIN"/>
    <property type="match status" value="1"/>
</dbReference>
<dbReference type="Pfam" id="PF02518">
    <property type="entry name" value="HATPase_c"/>
    <property type="match status" value="1"/>
</dbReference>
<evidence type="ECO:0000313" key="6">
    <source>
        <dbReference type="EMBL" id="MBB4247456.1"/>
    </source>
</evidence>
<dbReference type="InterPro" id="IPR036890">
    <property type="entry name" value="HATPase_C_sf"/>
</dbReference>
<gene>
    <name evidence="6" type="ORF">GGD90_001827</name>
</gene>
<comment type="caution">
    <text evidence="6">The sequence shown here is derived from an EMBL/GenBank/DDBJ whole genome shotgun (WGS) entry which is preliminary data.</text>
</comment>
<protein>
    <recommendedName>
        <fullName evidence="2">histidine kinase</fullName>
        <ecNumber evidence="2">2.7.13.3</ecNumber>
    </recommendedName>
</protein>
<dbReference type="SUPFAM" id="SSF55874">
    <property type="entry name" value="ATPase domain of HSP90 chaperone/DNA topoisomerase II/histidine kinase"/>
    <property type="match status" value="1"/>
</dbReference>
<evidence type="ECO:0000256" key="3">
    <source>
        <dbReference type="ARBA" id="ARBA00022553"/>
    </source>
</evidence>
<dbReference type="InterPro" id="IPR035965">
    <property type="entry name" value="PAS-like_dom_sf"/>
</dbReference>
<dbReference type="Gene3D" id="3.30.565.10">
    <property type="entry name" value="Histidine kinase-like ATPase, C-terminal domain"/>
    <property type="match status" value="1"/>
</dbReference>
<evidence type="ECO:0000256" key="2">
    <source>
        <dbReference type="ARBA" id="ARBA00012438"/>
    </source>
</evidence>
<feature type="transmembrane region" description="Helical" evidence="4">
    <location>
        <begin position="129"/>
        <end position="147"/>
    </location>
</feature>
<keyword evidence="4" id="KW-0812">Transmembrane</keyword>
<dbReference type="PRINTS" id="PR00344">
    <property type="entry name" value="BCTRLSENSOR"/>
</dbReference>
<feature type="transmembrane region" description="Helical" evidence="4">
    <location>
        <begin position="53"/>
        <end position="74"/>
    </location>
</feature>
<dbReference type="AlphaFoldDB" id="A0A840G6F3"/>
<keyword evidence="4" id="KW-0472">Membrane</keyword>
<dbReference type="Pfam" id="PF13188">
    <property type="entry name" value="PAS_8"/>
    <property type="match status" value="1"/>
</dbReference>
<accession>A0A840G6F3</accession>
<reference evidence="6 7" key="1">
    <citation type="submission" date="2020-08" db="EMBL/GenBank/DDBJ databases">
        <title>Genome sequencing of Purple Non-Sulfur Bacteria from various extreme environments.</title>
        <authorList>
            <person name="Mayer M."/>
        </authorList>
    </citation>
    <scope>NUCLEOTIDE SEQUENCE [LARGE SCALE GENOMIC DNA]</scope>
    <source>
        <strain evidence="6 7">2761</strain>
    </source>
</reference>
<dbReference type="GO" id="GO:0000155">
    <property type="term" value="F:phosphorelay sensor kinase activity"/>
    <property type="evidence" value="ECO:0007669"/>
    <property type="project" value="InterPro"/>
</dbReference>
<dbReference type="Pfam" id="PF25323">
    <property type="entry name" value="6TM_PilS"/>
    <property type="match status" value="1"/>
</dbReference>
<dbReference type="InterPro" id="IPR003594">
    <property type="entry name" value="HATPase_dom"/>
</dbReference>
<dbReference type="Pfam" id="PF00512">
    <property type="entry name" value="HisKA"/>
    <property type="match status" value="1"/>
</dbReference>
<dbReference type="CDD" id="cd00075">
    <property type="entry name" value="HATPase"/>
    <property type="match status" value="1"/>
</dbReference>
<feature type="transmembrane region" description="Helical" evidence="4">
    <location>
        <begin position="20"/>
        <end position="41"/>
    </location>
</feature>
<dbReference type="Gene3D" id="1.10.287.130">
    <property type="match status" value="1"/>
</dbReference>